<dbReference type="AlphaFoldDB" id="A0A8J4XVQ0"/>
<evidence type="ECO:0000256" key="1">
    <source>
        <dbReference type="SAM" id="MobiDB-lite"/>
    </source>
</evidence>
<gene>
    <name evidence="2" type="ORF">GWK47_013106</name>
</gene>
<feature type="region of interest" description="Disordered" evidence="1">
    <location>
        <begin position="1"/>
        <end position="35"/>
    </location>
</feature>
<sequence>MQGPRASRSRGRIPPGPDYQRQPTQSVAARPGDRARPGGLLPYLGGWLDSGFVSGALYYLGKGRSQGERDAGMTRVNAGAPFFCPPPVYVQGVVPGGLLRPCHHRALPVSGAARGAPKKRLRACWGPRWSALRNAEQTRLGPSPQGGSASWPVAGQGIPPDGGGWRRGTRGGHTRARVLPATVAHQHLATPPASFTPGVTGPWWEADAPPPLTMLPPVGAPPPQVHRHACLL</sequence>
<evidence type="ECO:0000313" key="3">
    <source>
        <dbReference type="Proteomes" id="UP000770661"/>
    </source>
</evidence>
<reference evidence="2" key="1">
    <citation type="submission" date="2020-07" db="EMBL/GenBank/DDBJ databases">
        <title>The High-quality genome of the commercially important snow crab, Chionoecetes opilio.</title>
        <authorList>
            <person name="Jeong J.-H."/>
            <person name="Ryu S."/>
        </authorList>
    </citation>
    <scope>NUCLEOTIDE SEQUENCE</scope>
    <source>
        <strain evidence="2">MADBK_172401_WGS</strain>
        <tissue evidence="2">Digestive gland</tissue>
    </source>
</reference>
<keyword evidence="3" id="KW-1185">Reference proteome</keyword>
<evidence type="ECO:0000313" key="2">
    <source>
        <dbReference type="EMBL" id="KAG0714940.1"/>
    </source>
</evidence>
<dbReference type="Proteomes" id="UP000770661">
    <property type="component" value="Unassembled WGS sequence"/>
</dbReference>
<name>A0A8J4XVQ0_CHIOP</name>
<protein>
    <submittedName>
        <fullName evidence="2">Uncharacterized protein</fullName>
    </submittedName>
</protein>
<comment type="caution">
    <text evidence="2">The sequence shown here is derived from an EMBL/GenBank/DDBJ whole genome shotgun (WGS) entry which is preliminary data.</text>
</comment>
<organism evidence="2 3">
    <name type="scientific">Chionoecetes opilio</name>
    <name type="common">Atlantic snow crab</name>
    <name type="synonym">Cancer opilio</name>
    <dbReference type="NCBI Taxonomy" id="41210"/>
    <lineage>
        <taxon>Eukaryota</taxon>
        <taxon>Metazoa</taxon>
        <taxon>Ecdysozoa</taxon>
        <taxon>Arthropoda</taxon>
        <taxon>Crustacea</taxon>
        <taxon>Multicrustacea</taxon>
        <taxon>Malacostraca</taxon>
        <taxon>Eumalacostraca</taxon>
        <taxon>Eucarida</taxon>
        <taxon>Decapoda</taxon>
        <taxon>Pleocyemata</taxon>
        <taxon>Brachyura</taxon>
        <taxon>Eubrachyura</taxon>
        <taxon>Majoidea</taxon>
        <taxon>Majidae</taxon>
        <taxon>Chionoecetes</taxon>
    </lineage>
</organism>
<proteinExistence type="predicted"/>
<dbReference type="EMBL" id="JACEEZ010020130">
    <property type="protein sequence ID" value="KAG0714940.1"/>
    <property type="molecule type" value="Genomic_DNA"/>
</dbReference>
<accession>A0A8J4XVQ0</accession>